<proteinExistence type="predicted"/>
<dbReference type="Pfam" id="PF01827">
    <property type="entry name" value="FTH"/>
    <property type="match status" value="1"/>
</dbReference>
<dbReference type="SUPFAM" id="SSF81383">
    <property type="entry name" value="F-box domain"/>
    <property type="match status" value="1"/>
</dbReference>
<feature type="domain" description="F-box" evidence="1">
    <location>
        <begin position="164"/>
        <end position="210"/>
    </location>
</feature>
<accession>G0NIE6</accession>
<dbReference type="Proteomes" id="UP000008068">
    <property type="component" value="Unassembled WGS sequence"/>
</dbReference>
<organism evidence="3">
    <name type="scientific">Caenorhabditis brenneri</name>
    <name type="common">Nematode worm</name>
    <dbReference type="NCBI Taxonomy" id="135651"/>
    <lineage>
        <taxon>Eukaryota</taxon>
        <taxon>Metazoa</taxon>
        <taxon>Ecdysozoa</taxon>
        <taxon>Nematoda</taxon>
        <taxon>Chromadorea</taxon>
        <taxon>Rhabditida</taxon>
        <taxon>Rhabditina</taxon>
        <taxon>Rhabditomorpha</taxon>
        <taxon>Rhabditoidea</taxon>
        <taxon>Rhabditidae</taxon>
        <taxon>Peloderinae</taxon>
        <taxon>Caenorhabditis</taxon>
    </lineage>
</organism>
<gene>
    <name evidence="2" type="ORF">CAEBREN_23674</name>
</gene>
<reference evidence="3" key="1">
    <citation type="submission" date="2011-07" db="EMBL/GenBank/DDBJ databases">
        <authorList>
            <consortium name="Caenorhabditis brenneri Sequencing and Analysis Consortium"/>
            <person name="Wilson R.K."/>
        </authorList>
    </citation>
    <scope>NUCLEOTIDE SEQUENCE [LARGE SCALE GENOMIC DNA]</scope>
    <source>
        <strain evidence="3">PB2801</strain>
    </source>
</reference>
<dbReference type="InterPro" id="IPR002900">
    <property type="entry name" value="DUF38/FTH_CAE_spp"/>
</dbReference>
<keyword evidence="3" id="KW-1185">Reference proteome</keyword>
<dbReference type="OMA" id="CMMIEND"/>
<dbReference type="eggNOG" id="ENOG502TJHM">
    <property type="taxonomic scope" value="Eukaryota"/>
</dbReference>
<dbReference type="SMART" id="SM00256">
    <property type="entry name" value="FBOX"/>
    <property type="match status" value="1"/>
</dbReference>
<dbReference type="Pfam" id="PF17906">
    <property type="entry name" value="HTH_48"/>
    <property type="match status" value="2"/>
</dbReference>
<evidence type="ECO:0000259" key="1">
    <source>
        <dbReference type="PROSITE" id="PS50181"/>
    </source>
</evidence>
<dbReference type="PROSITE" id="PS50181">
    <property type="entry name" value="FBOX"/>
    <property type="match status" value="1"/>
</dbReference>
<sequence length="461" mass="55232">MTDFFKNNPKFLRHCLLYEYLQKNTVEEAFIVFCMMIENDIVKKEEFQCYYYNQFEEGIFDKNDDNKPITDILQRDKYALRACILYDSLKYKMAEFGHSTRFLWPKSNSTFYEIKSNPSFAMYKNFLKVIGEDVMEYREFDFWFYRFLNGEYDLKCERDEDKKIYELMDMPIDVMENIVEYLNIVDRIKLSKTSRSLQTFVEDQKLFQKTLFLGLSCYTSGVSLGDIVNSTYTQSYRSVEGCTPEQALLCFKSIIKNPKLHLDSLEIELDVGQNWLESFPSLEKVINVLEGALKFTHYLNVKEIFLAEYSWDQLSKILPSLKPGYLTTIRIVSYNPNEDSMKKVFETEQWKRAKCFEFISGHEFIWPLHHLYHFNEFSVFLETFSLENIRQMKEMLFKSTNFKKCTVMVRRIINMSTIEQELGVYIREYLDARIYHYPIPNSTEYFEITIDYEAIEIERKK</sequence>
<evidence type="ECO:0000313" key="2">
    <source>
        <dbReference type="EMBL" id="EGT31793.1"/>
    </source>
</evidence>
<dbReference type="CDD" id="cd22150">
    <property type="entry name" value="F-box_CeFBXA-like"/>
    <property type="match status" value="1"/>
</dbReference>
<dbReference type="InterPro" id="IPR036047">
    <property type="entry name" value="F-box-like_dom_sf"/>
</dbReference>
<evidence type="ECO:0000313" key="3">
    <source>
        <dbReference type="Proteomes" id="UP000008068"/>
    </source>
</evidence>
<name>G0NIE6_CAEBE</name>
<dbReference type="GO" id="GO:0045087">
    <property type="term" value="P:innate immune response"/>
    <property type="evidence" value="ECO:0007669"/>
    <property type="project" value="TreeGrafter"/>
</dbReference>
<dbReference type="PANTHER" id="PTHR23015:SF4">
    <property type="entry name" value="DUF38 DOMAIN-CONTAINING PROTEIN-RELATED"/>
    <property type="match status" value="1"/>
</dbReference>
<dbReference type="InterPro" id="IPR040161">
    <property type="entry name" value="FB224"/>
</dbReference>
<dbReference type="InterPro" id="IPR001810">
    <property type="entry name" value="F-box_dom"/>
</dbReference>
<dbReference type="EMBL" id="GL379889">
    <property type="protein sequence ID" value="EGT31793.1"/>
    <property type="molecule type" value="Genomic_DNA"/>
</dbReference>
<dbReference type="PANTHER" id="PTHR23015">
    <property type="entry name" value="UNCHARACTERIZED C.ELEGANS PROTEIN"/>
    <property type="match status" value="1"/>
</dbReference>
<dbReference type="InParanoid" id="G0NIE6"/>
<dbReference type="AlphaFoldDB" id="G0NIE6"/>
<dbReference type="OrthoDB" id="3256413at2759"/>
<protein>
    <recommendedName>
        <fullName evidence="1">F-box domain-containing protein</fullName>
    </recommendedName>
</protein>
<dbReference type="InterPro" id="IPR041426">
    <property type="entry name" value="Mos1_HTH"/>
</dbReference>
<dbReference type="HOGENOM" id="CLU_030831_3_3_1"/>
<dbReference type="FunCoup" id="G0NIE6">
    <property type="interactions" value="26"/>
</dbReference>
<dbReference type="Pfam" id="PF00646">
    <property type="entry name" value="F-box"/>
    <property type="match status" value="1"/>
</dbReference>
<dbReference type="STRING" id="135651.G0NIE6"/>